<evidence type="ECO:0000256" key="2">
    <source>
        <dbReference type="ARBA" id="ARBA00012137"/>
    </source>
</evidence>
<name>A0ABT8KM37_9BACT</name>
<organism evidence="7 8">
    <name type="scientific">Splendidivirga corallicola</name>
    <dbReference type="NCBI Taxonomy" id="3051826"/>
    <lineage>
        <taxon>Bacteria</taxon>
        <taxon>Pseudomonadati</taxon>
        <taxon>Bacteroidota</taxon>
        <taxon>Cytophagia</taxon>
        <taxon>Cytophagales</taxon>
        <taxon>Splendidivirgaceae</taxon>
        <taxon>Splendidivirga</taxon>
    </lineage>
</organism>
<dbReference type="NCBIfam" id="NF004018">
    <property type="entry name" value="PRK05480.1"/>
    <property type="match status" value="1"/>
</dbReference>
<keyword evidence="5 7" id="KW-0418">Kinase</keyword>
<keyword evidence="3 7" id="KW-0808">Transferase</keyword>
<dbReference type="Proteomes" id="UP001172082">
    <property type="component" value="Unassembled WGS sequence"/>
</dbReference>
<sequence>MDKSYIIGITGGSASGKTLFLDHLMNSFEEGEICLLSQDNYYKKIDAQPIDENGVENFDAPESIDRVHFLKDIKTLKSGKAIEKEEYTFNNPDAKPKVLKFMPAPILIIEGIFVFHYPEIADLLDLKIFIDAKESIKLKRRIVRDNQERGYDLDDVLYRYEKHVSPTYDMYIEPYKYTSDIVIPNNEHFKKGLEVIVGFLKTKIA</sequence>
<feature type="domain" description="Phosphoribulokinase/uridine kinase" evidence="6">
    <location>
        <begin position="6"/>
        <end position="185"/>
    </location>
</feature>
<evidence type="ECO:0000313" key="8">
    <source>
        <dbReference type="Proteomes" id="UP001172082"/>
    </source>
</evidence>
<dbReference type="EC" id="2.7.1.48" evidence="2"/>
<keyword evidence="4" id="KW-0547">Nucleotide-binding</keyword>
<keyword evidence="8" id="KW-1185">Reference proteome</keyword>
<dbReference type="RefSeq" id="WP_346751537.1">
    <property type="nucleotide sequence ID" value="NZ_JAUJEA010000003.1"/>
</dbReference>
<dbReference type="InterPro" id="IPR000764">
    <property type="entry name" value="Uridine_kinase-like"/>
</dbReference>
<dbReference type="EMBL" id="JAUJEA010000003">
    <property type="protein sequence ID" value="MDN5201508.1"/>
    <property type="molecule type" value="Genomic_DNA"/>
</dbReference>
<evidence type="ECO:0000313" key="7">
    <source>
        <dbReference type="EMBL" id="MDN5201508.1"/>
    </source>
</evidence>
<evidence type="ECO:0000256" key="4">
    <source>
        <dbReference type="ARBA" id="ARBA00022741"/>
    </source>
</evidence>
<accession>A0ABT8KM37</accession>
<dbReference type="Gene3D" id="3.40.50.300">
    <property type="entry name" value="P-loop containing nucleotide triphosphate hydrolases"/>
    <property type="match status" value="1"/>
</dbReference>
<dbReference type="PRINTS" id="PR00988">
    <property type="entry name" value="URIDINKINASE"/>
</dbReference>
<dbReference type="SUPFAM" id="SSF52540">
    <property type="entry name" value="P-loop containing nucleoside triphosphate hydrolases"/>
    <property type="match status" value="1"/>
</dbReference>
<comment type="caution">
    <text evidence="7">The sequence shown here is derived from an EMBL/GenBank/DDBJ whole genome shotgun (WGS) entry which is preliminary data.</text>
</comment>
<protein>
    <recommendedName>
        <fullName evidence="2">uridine/cytidine kinase</fullName>
        <ecNumber evidence="2">2.7.1.48</ecNumber>
    </recommendedName>
</protein>
<evidence type="ECO:0000256" key="3">
    <source>
        <dbReference type="ARBA" id="ARBA00022679"/>
    </source>
</evidence>
<gene>
    <name evidence="7" type="primary">udk</name>
    <name evidence="7" type="ORF">QQ008_09055</name>
</gene>
<evidence type="ECO:0000256" key="5">
    <source>
        <dbReference type="ARBA" id="ARBA00022777"/>
    </source>
</evidence>
<reference evidence="7" key="1">
    <citation type="submission" date="2023-06" db="EMBL/GenBank/DDBJ databases">
        <title>Genomic of Parafulvivirga corallium.</title>
        <authorList>
            <person name="Wang G."/>
        </authorList>
    </citation>
    <scope>NUCLEOTIDE SEQUENCE</scope>
    <source>
        <strain evidence="7">BMA10</strain>
    </source>
</reference>
<dbReference type="Pfam" id="PF00485">
    <property type="entry name" value="PRK"/>
    <property type="match status" value="1"/>
</dbReference>
<dbReference type="InterPro" id="IPR006083">
    <property type="entry name" value="PRK/URK"/>
</dbReference>
<dbReference type="PANTHER" id="PTHR10285">
    <property type="entry name" value="URIDINE KINASE"/>
    <property type="match status" value="1"/>
</dbReference>
<dbReference type="GO" id="GO:0004849">
    <property type="term" value="F:uridine kinase activity"/>
    <property type="evidence" value="ECO:0007669"/>
    <property type="project" value="UniProtKB-EC"/>
</dbReference>
<comment type="pathway">
    <text evidence="1">Pyrimidine metabolism; UMP biosynthesis via salvage pathway; UMP from uridine: step 1/1.</text>
</comment>
<evidence type="ECO:0000259" key="6">
    <source>
        <dbReference type="Pfam" id="PF00485"/>
    </source>
</evidence>
<dbReference type="InterPro" id="IPR027417">
    <property type="entry name" value="P-loop_NTPase"/>
</dbReference>
<proteinExistence type="predicted"/>
<evidence type="ECO:0000256" key="1">
    <source>
        <dbReference type="ARBA" id="ARBA00004690"/>
    </source>
</evidence>
<dbReference type="CDD" id="cd02023">
    <property type="entry name" value="UMPK"/>
    <property type="match status" value="1"/>
</dbReference>